<dbReference type="InterPro" id="IPR011006">
    <property type="entry name" value="CheY-like_superfamily"/>
</dbReference>
<evidence type="ECO:0000313" key="3">
    <source>
        <dbReference type="EMBL" id="OAI18153.1"/>
    </source>
</evidence>
<dbReference type="Gene3D" id="3.40.50.2300">
    <property type="match status" value="1"/>
</dbReference>
<dbReference type="Pfam" id="PF00072">
    <property type="entry name" value="Response_reg"/>
    <property type="match status" value="1"/>
</dbReference>
<evidence type="ECO:0000313" key="4">
    <source>
        <dbReference type="Proteomes" id="UP000077628"/>
    </source>
</evidence>
<dbReference type="PANTHER" id="PTHR44520:SF2">
    <property type="entry name" value="RESPONSE REGULATOR RCP1"/>
    <property type="match status" value="1"/>
</dbReference>
<keyword evidence="1" id="KW-0597">Phosphoprotein</keyword>
<evidence type="ECO:0000256" key="1">
    <source>
        <dbReference type="PROSITE-ProRule" id="PRU00169"/>
    </source>
</evidence>
<dbReference type="CDD" id="cd17557">
    <property type="entry name" value="REC_Rcp-like"/>
    <property type="match status" value="1"/>
</dbReference>
<sequence length="138" mass="15540">MRIKSNPILLVEDDSVDAMTVKRALKELHVSNPLTHVENGEEALAHLQDASQEQPCLILLDLNMPVMNGIEFLHAVKSLPELKRIPVVALTTSDEQEDKVESFELGVAGYMRKPVEYQQFVEIVRAIDAYWTISESPL</sequence>
<reference evidence="4" key="1">
    <citation type="submission" date="2016-03" db="EMBL/GenBank/DDBJ databases">
        <authorList>
            <person name="Heylen K."/>
            <person name="De Vos P."/>
            <person name="Vekeman B."/>
        </authorList>
    </citation>
    <scope>NUCLEOTIDE SEQUENCE [LARGE SCALE GENOMIC DNA]</scope>
    <source>
        <strain evidence="4">R-45383</strain>
    </source>
</reference>
<gene>
    <name evidence="3" type="ORF">A1355_06195</name>
</gene>
<dbReference type="InterPro" id="IPR052893">
    <property type="entry name" value="TCS_response_regulator"/>
</dbReference>
<dbReference type="EMBL" id="LUUK01000172">
    <property type="protein sequence ID" value="OAI18153.1"/>
    <property type="molecule type" value="Genomic_DNA"/>
</dbReference>
<organism evidence="3 4">
    <name type="scientific">Methylomonas koyamae</name>
    <dbReference type="NCBI Taxonomy" id="702114"/>
    <lineage>
        <taxon>Bacteria</taxon>
        <taxon>Pseudomonadati</taxon>
        <taxon>Pseudomonadota</taxon>
        <taxon>Gammaproteobacteria</taxon>
        <taxon>Methylococcales</taxon>
        <taxon>Methylococcaceae</taxon>
        <taxon>Methylomonas</taxon>
    </lineage>
</organism>
<dbReference type="SMART" id="SM00448">
    <property type="entry name" value="REC"/>
    <property type="match status" value="1"/>
</dbReference>
<name>A0A177NL69_9GAMM</name>
<dbReference type="SUPFAM" id="SSF52172">
    <property type="entry name" value="CheY-like"/>
    <property type="match status" value="1"/>
</dbReference>
<protein>
    <submittedName>
        <fullName evidence="3">Two-component system response regulator</fullName>
    </submittedName>
</protein>
<feature type="domain" description="Response regulatory" evidence="2">
    <location>
        <begin position="7"/>
        <end position="128"/>
    </location>
</feature>
<dbReference type="PANTHER" id="PTHR44520">
    <property type="entry name" value="RESPONSE REGULATOR RCP1-RELATED"/>
    <property type="match status" value="1"/>
</dbReference>
<dbReference type="Proteomes" id="UP000077628">
    <property type="component" value="Unassembled WGS sequence"/>
</dbReference>
<dbReference type="RefSeq" id="WP_064028823.1">
    <property type="nucleotide sequence ID" value="NZ_LUUK01000172.1"/>
</dbReference>
<dbReference type="STRING" id="702114.A1355_06195"/>
<dbReference type="AlphaFoldDB" id="A0A177NL69"/>
<comment type="caution">
    <text evidence="3">The sequence shown here is derived from an EMBL/GenBank/DDBJ whole genome shotgun (WGS) entry which is preliminary data.</text>
</comment>
<evidence type="ECO:0000259" key="2">
    <source>
        <dbReference type="PROSITE" id="PS50110"/>
    </source>
</evidence>
<feature type="modified residue" description="4-aspartylphosphate" evidence="1">
    <location>
        <position position="61"/>
    </location>
</feature>
<dbReference type="GO" id="GO:0000160">
    <property type="term" value="P:phosphorelay signal transduction system"/>
    <property type="evidence" value="ECO:0007669"/>
    <property type="project" value="InterPro"/>
</dbReference>
<proteinExistence type="predicted"/>
<keyword evidence="4" id="KW-1185">Reference proteome</keyword>
<dbReference type="OrthoDB" id="9793549at2"/>
<dbReference type="PROSITE" id="PS50110">
    <property type="entry name" value="RESPONSE_REGULATORY"/>
    <property type="match status" value="1"/>
</dbReference>
<dbReference type="InterPro" id="IPR001789">
    <property type="entry name" value="Sig_transdc_resp-reg_receiver"/>
</dbReference>
<accession>A0A177NL69</accession>